<dbReference type="RefSeq" id="WP_146810921.1">
    <property type="nucleotide sequence ID" value="NZ_BJXX01000130.1"/>
</dbReference>
<dbReference type="AlphaFoldDB" id="A0A511V8W3"/>
<evidence type="ECO:0000313" key="9">
    <source>
        <dbReference type="EMBL" id="GEN35384.1"/>
    </source>
</evidence>
<dbReference type="PANTHER" id="PTHR18964">
    <property type="entry name" value="ROK (REPRESSOR, ORF, KINASE) FAMILY"/>
    <property type="match status" value="1"/>
</dbReference>
<evidence type="ECO:0000256" key="6">
    <source>
        <dbReference type="ARBA" id="ARBA00022777"/>
    </source>
</evidence>
<evidence type="ECO:0000256" key="7">
    <source>
        <dbReference type="ARBA" id="ARBA00022840"/>
    </source>
</evidence>
<keyword evidence="7" id="KW-0067">ATP-binding</keyword>
<evidence type="ECO:0000313" key="10">
    <source>
        <dbReference type="Proteomes" id="UP000321157"/>
    </source>
</evidence>
<keyword evidence="6 9" id="KW-0418">Kinase</keyword>
<evidence type="ECO:0000256" key="3">
    <source>
        <dbReference type="ARBA" id="ARBA00014701"/>
    </source>
</evidence>
<keyword evidence="10" id="KW-1185">Reference proteome</keyword>
<dbReference type="EMBL" id="BJXX01000130">
    <property type="protein sequence ID" value="GEN35384.1"/>
    <property type="molecule type" value="Genomic_DNA"/>
</dbReference>
<evidence type="ECO:0000256" key="8">
    <source>
        <dbReference type="ARBA" id="ARBA00032386"/>
    </source>
</evidence>
<evidence type="ECO:0000256" key="4">
    <source>
        <dbReference type="ARBA" id="ARBA00022679"/>
    </source>
</evidence>
<dbReference type="NCBIfam" id="TIGR00744">
    <property type="entry name" value="ROK_glcA_fam"/>
    <property type="match status" value="1"/>
</dbReference>
<keyword evidence="5" id="KW-0547">Nucleotide-binding</keyword>
<dbReference type="InterPro" id="IPR043129">
    <property type="entry name" value="ATPase_NBD"/>
</dbReference>
<dbReference type="Pfam" id="PF00480">
    <property type="entry name" value="ROK"/>
    <property type="match status" value="1"/>
</dbReference>
<dbReference type="InterPro" id="IPR000600">
    <property type="entry name" value="ROK"/>
</dbReference>
<keyword evidence="4" id="KW-0808">Transferase</keyword>
<dbReference type="GO" id="GO:0005524">
    <property type="term" value="F:ATP binding"/>
    <property type="evidence" value="ECO:0007669"/>
    <property type="project" value="UniProtKB-KW"/>
</dbReference>
<comment type="caution">
    <text evidence="9">The sequence shown here is derived from an EMBL/GenBank/DDBJ whole genome shotgun (WGS) entry which is preliminary data.</text>
</comment>
<dbReference type="GO" id="GO:0006096">
    <property type="term" value="P:glycolytic process"/>
    <property type="evidence" value="ECO:0007669"/>
    <property type="project" value="InterPro"/>
</dbReference>
<dbReference type="PROSITE" id="PS01125">
    <property type="entry name" value="ROK"/>
    <property type="match status" value="1"/>
</dbReference>
<proteinExistence type="inferred from homology"/>
<dbReference type="EC" id="2.7.1.2" evidence="2"/>
<name>A0A511V8W3_9BACL</name>
<dbReference type="SUPFAM" id="SSF53067">
    <property type="entry name" value="Actin-like ATPase domain"/>
    <property type="match status" value="1"/>
</dbReference>
<gene>
    <name evidence="9" type="ORF">ADA01nite_28440</name>
</gene>
<dbReference type="InterPro" id="IPR049874">
    <property type="entry name" value="ROK_cs"/>
</dbReference>
<dbReference type="Proteomes" id="UP000321157">
    <property type="component" value="Unassembled WGS sequence"/>
</dbReference>
<accession>A0A511V8W3</accession>
<dbReference type="GO" id="GO:0004340">
    <property type="term" value="F:glucokinase activity"/>
    <property type="evidence" value="ECO:0007669"/>
    <property type="project" value="UniProtKB-EC"/>
</dbReference>
<evidence type="ECO:0000256" key="2">
    <source>
        <dbReference type="ARBA" id="ARBA00012323"/>
    </source>
</evidence>
<dbReference type="OrthoDB" id="9810372at2"/>
<dbReference type="Gene3D" id="3.30.420.40">
    <property type="match status" value="2"/>
</dbReference>
<reference evidence="9 10" key="1">
    <citation type="submission" date="2019-07" db="EMBL/GenBank/DDBJ databases">
        <title>Whole genome shotgun sequence of Aneurinibacillus danicus NBRC 102444.</title>
        <authorList>
            <person name="Hosoyama A."/>
            <person name="Uohara A."/>
            <person name="Ohji S."/>
            <person name="Ichikawa N."/>
        </authorList>
    </citation>
    <scope>NUCLEOTIDE SEQUENCE [LARGE SCALE GENOMIC DNA]</scope>
    <source>
        <strain evidence="9 10">NBRC 102444</strain>
    </source>
</reference>
<sequence>MYLCFDVGGTNIKSGLVDANGTVLAKRKVATRTGGEAEQTFRQFQELREALCNEAKIAPGEIRAASIGIPGFVEMETGRVTRAVNLGWRDVPVAEKASAMLNVPVFVINDANAAALGEMWRGAGKGVNNLLCITIGTGVGGGVITNGRIVNGTHGLAGEIGHFRVKIEGGRPCNCGRTGCLETEASASALAYYGEQAAKAHPKSLLAEQLAREGKVTGKVVAEAARKGDEAARSVLANAAYYLGYALAGAYTVTAPARIVIGGGGAAAGSLLLEPTVRWFHEFTLVDIQKTEIIVPAVLGNDAGIVGLAKLAEMNLLAQ</sequence>
<evidence type="ECO:0000256" key="5">
    <source>
        <dbReference type="ARBA" id="ARBA00022741"/>
    </source>
</evidence>
<dbReference type="InterPro" id="IPR004654">
    <property type="entry name" value="ROK_glcA"/>
</dbReference>
<dbReference type="GO" id="GO:0005737">
    <property type="term" value="C:cytoplasm"/>
    <property type="evidence" value="ECO:0007669"/>
    <property type="project" value="InterPro"/>
</dbReference>
<evidence type="ECO:0000256" key="1">
    <source>
        <dbReference type="ARBA" id="ARBA00006479"/>
    </source>
</evidence>
<comment type="similarity">
    <text evidence="1">Belongs to the ROK (NagC/XylR) family.</text>
</comment>
<protein>
    <recommendedName>
        <fullName evidence="3">Glucokinase</fullName>
        <ecNumber evidence="2">2.7.1.2</ecNumber>
    </recommendedName>
    <alternativeName>
        <fullName evidence="8">Glucose kinase</fullName>
    </alternativeName>
</protein>
<dbReference type="PANTHER" id="PTHR18964:SF149">
    <property type="entry name" value="BIFUNCTIONAL UDP-N-ACETYLGLUCOSAMINE 2-EPIMERASE_N-ACETYLMANNOSAMINE KINASE"/>
    <property type="match status" value="1"/>
</dbReference>
<organism evidence="9 10">
    <name type="scientific">Aneurinibacillus danicus</name>
    <dbReference type="NCBI Taxonomy" id="267746"/>
    <lineage>
        <taxon>Bacteria</taxon>
        <taxon>Bacillati</taxon>
        <taxon>Bacillota</taxon>
        <taxon>Bacilli</taxon>
        <taxon>Bacillales</taxon>
        <taxon>Paenibacillaceae</taxon>
        <taxon>Aneurinibacillus group</taxon>
        <taxon>Aneurinibacillus</taxon>
    </lineage>
</organism>